<evidence type="ECO:0000256" key="3">
    <source>
        <dbReference type="ARBA" id="ARBA00022475"/>
    </source>
</evidence>
<name>A0ABU7S5B3_9ACTN</name>
<dbReference type="Proteomes" id="UP001332243">
    <property type="component" value="Unassembled WGS sequence"/>
</dbReference>
<dbReference type="PANTHER" id="PTHR34584:SF1">
    <property type="entry name" value="NA(+)_H(+) ANTIPORTER SUBUNIT E1"/>
    <property type="match status" value="1"/>
</dbReference>
<dbReference type="InterPro" id="IPR002758">
    <property type="entry name" value="Cation_antiport_E"/>
</dbReference>
<sequence length="242" mass="26599">MTGTAGDREPGAHRRPATDRDSADRGGTDRDMTGWGGTDRDVTDRDTGGDRRAGVRRPVWRRGRDHLITIAWLVVVWSLLWGEFSWGNLLGGVLVAVVVLVVFPLPRVTFGGRLRPLALADFVVWFVVELVVASVHVGWLAVRPRRQPPGAIVAVRLRVRTDLNLTLTAEVLSLVPGTLIVEADRETGTLYVHVLDAHDDRTLADSRDRILALEARLVRAIGSAAELRQVSVPGPSERRQPP</sequence>
<protein>
    <submittedName>
        <fullName evidence="9">Na+/H+ antiporter subunit E</fullName>
    </submittedName>
</protein>
<accession>A0ABU7S5B3</accession>
<keyword evidence="6 8" id="KW-0472">Membrane</keyword>
<dbReference type="PANTHER" id="PTHR34584">
    <property type="entry name" value="NA(+)/H(+) ANTIPORTER SUBUNIT E1"/>
    <property type="match status" value="1"/>
</dbReference>
<comment type="subcellular location">
    <subcellularLocation>
        <location evidence="1">Cell membrane</location>
        <topology evidence="1">Multi-pass membrane protein</topology>
    </subcellularLocation>
</comment>
<evidence type="ECO:0000256" key="4">
    <source>
        <dbReference type="ARBA" id="ARBA00022692"/>
    </source>
</evidence>
<evidence type="ECO:0000256" key="6">
    <source>
        <dbReference type="ARBA" id="ARBA00023136"/>
    </source>
</evidence>
<feature type="region of interest" description="Disordered" evidence="7">
    <location>
        <begin position="1"/>
        <end position="53"/>
    </location>
</feature>
<evidence type="ECO:0000313" key="10">
    <source>
        <dbReference type="Proteomes" id="UP001332243"/>
    </source>
</evidence>
<dbReference type="EMBL" id="JAZGQK010000049">
    <property type="protein sequence ID" value="MEE6264000.1"/>
    <property type="molecule type" value="Genomic_DNA"/>
</dbReference>
<evidence type="ECO:0000256" key="1">
    <source>
        <dbReference type="ARBA" id="ARBA00004651"/>
    </source>
</evidence>
<comment type="similarity">
    <text evidence="2">Belongs to the CPA3 antiporters (TC 2.A.63) subunit E family.</text>
</comment>
<comment type="caution">
    <text evidence="9">The sequence shown here is derived from an EMBL/GenBank/DDBJ whole genome shotgun (WGS) entry which is preliminary data.</text>
</comment>
<proteinExistence type="inferred from homology"/>
<feature type="transmembrane region" description="Helical" evidence="8">
    <location>
        <begin position="122"/>
        <end position="142"/>
    </location>
</feature>
<feature type="transmembrane region" description="Helical" evidence="8">
    <location>
        <begin position="90"/>
        <end position="110"/>
    </location>
</feature>
<keyword evidence="5 8" id="KW-1133">Transmembrane helix</keyword>
<keyword evidence="3" id="KW-1003">Cell membrane</keyword>
<evidence type="ECO:0000256" key="5">
    <source>
        <dbReference type="ARBA" id="ARBA00022989"/>
    </source>
</evidence>
<keyword evidence="4 8" id="KW-0812">Transmembrane</keyword>
<keyword evidence="10" id="KW-1185">Reference proteome</keyword>
<evidence type="ECO:0000256" key="2">
    <source>
        <dbReference type="ARBA" id="ARBA00006228"/>
    </source>
</evidence>
<evidence type="ECO:0000256" key="8">
    <source>
        <dbReference type="SAM" id="Phobius"/>
    </source>
</evidence>
<evidence type="ECO:0000313" key="9">
    <source>
        <dbReference type="EMBL" id="MEE6264000.1"/>
    </source>
</evidence>
<evidence type="ECO:0000256" key="7">
    <source>
        <dbReference type="SAM" id="MobiDB-lite"/>
    </source>
</evidence>
<dbReference type="Pfam" id="PF01899">
    <property type="entry name" value="MNHE"/>
    <property type="match status" value="1"/>
</dbReference>
<gene>
    <name evidence="9" type="ORF">V1633_36685</name>
</gene>
<dbReference type="RefSeq" id="WP_331218792.1">
    <property type="nucleotide sequence ID" value="NZ_JAZGQK010000049.1"/>
</dbReference>
<organism evidence="9 10">
    <name type="scientific">Plantactinospora sonchi</name>
    <dbReference type="NCBI Taxonomy" id="1544735"/>
    <lineage>
        <taxon>Bacteria</taxon>
        <taxon>Bacillati</taxon>
        <taxon>Actinomycetota</taxon>
        <taxon>Actinomycetes</taxon>
        <taxon>Micromonosporales</taxon>
        <taxon>Micromonosporaceae</taxon>
        <taxon>Plantactinospora</taxon>
    </lineage>
</organism>
<dbReference type="NCBIfam" id="NF006521">
    <property type="entry name" value="PRK08965.1-5"/>
    <property type="match status" value="1"/>
</dbReference>
<reference evidence="9 10" key="1">
    <citation type="submission" date="2024-01" db="EMBL/GenBank/DDBJ databases">
        <title>Genome insights into Plantactinospora sonchi sp. nov.</title>
        <authorList>
            <person name="Wang L."/>
        </authorList>
    </citation>
    <scope>NUCLEOTIDE SEQUENCE [LARGE SCALE GENOMIC DNA]</scope>
    <source>
        <strain evidence="9 10">NEAU-QY2</strain>
    </source>
</reference>
<feature type="transmembrane region" description="Helical" evidence="8">
    <location>
        <begin position="66"/>
        <end position="84"/>
    </location>
</feature>